<evidence type="ECO:0000313" key="1">
    <source>
        <dbReference type="EMBL" id="CUP04888.1"/>
    </source>
</evidence>
<dbReference type="Proteomes" id="UP000095746">
    <property type="component" value="Unassembled WGS sequence"/>
</dbReference>
<accession>A0A174K537</accession>
<evidence type="ECO:0000313" key="2">
    <source>
        <dbReference type="Proteomes" id="UP000095746"/>
    </source>
</evidence>
<dbReference type="EMBL" id="CYZT01000242">
    <property type="protein sequence ID" value="CUP04888.1"/>
    <property type="molecule type" value="Genomic_DNA"/>
</dbReference>
<name>A0A174K537_FLAPL</name>
<reference evidence="1 2" key="1">
    <citation type="submission" date="2015-09" db="EMBL/GenBank/DDBJ databases">
        <authorList>
            <consortium name="Pathogen Informatics"/>
        </authorList>
    </citation>
    <scope>NUCLEOTIDE SEQUENCE [LARGE SCALE GENOMIC DNA]</scope>
    <source>
        <strain evidence="1 2">2789STDY5608854</strain>
    </source>
</reference>
<proteinExistence type="predicted"/>
<organism evidence="1 2">
    <name type="scientific">Flavonifractor plautii</name>
    <name type="common">Fusobacterium plautii</name>
    <dbReference type="NCBI Taxonomy" id="292800"/>
    <lineage>
        <taxon>Bacteria</taxon>
        <taxon>Bacillati</taxon>
        <taxon>Bacillota</taxon>
        <taxon>Clostridia</taxon>
        <taxon>Eubacteriales</taxon>
        <taxon>Oscillospiraceae</taxon>
        <taxon>Flavonifractor</taxon>
    </lineage>
</organism>
<dbReference type="AlphaFoldDB" id="A0A174K537"/>
<gene>
    <name evidence="1" type="ORF">ERS852411_02594</name>
</gene>
<protein>
    <submittedName>
        <fullName evidence="1">Uncharacterized protein</fullName>
    </submittedName>
</protein>
<sequence>MPRTYSVPALVIRSWAAWYSAISLALLPPIMENMATMEITAASRHAAPIRQSKTNIITSMARNRVMVPTMSARLWASRPSVSAAAASSRPRMRPEALESKKPSGAFITWATPCLRMLAAVRKAARWVHINPAKYRTIPATAKANASQPYWATLCAAVQSGATAIRSRAASQMQM</sequence>